<organism evidence="1 2">
    <name type="scientific">Novipirellula galeiformis</name>
    <dbReference type="NCBI Taxonomy" id="2528004"/>
    <lineage>
        <taxon>Bacteria</taxon>
        <taxon>Pseudomonadati</taxon>
        <taxon>Planctomycetota</taxon>
        <taxon>Planctomycetia</taxon>
        <taxon>Pirellulales</taxon>
        <taxon>Pirellulaceae</taxon>
        <taxon>Novipirellula</taxon>
    </lineage>
</organism>
<dbReference type="Proteomes" id="UP000316304">
    <property type="component" value="Unassembled WGS sequence"/>
</dbReference>
<comment type="caution">
    <text evidence="1">The sequence shown here is derived from an EMBL/GenBank/DDBJ whole genome shotgun (WGS) entry which is preliminary data.</text>
</comment>
<keyword evidence="2" id="KW-1185">Reference proteome</keyword>
<evidence type="ECO:0000313" key="1">
    <source>
        <dbReference type="EMBL" id="TWU26793.1"/>
    </source>
</evidence>
<protein>
    <submittedName>
        <fullName evidence="1">Uncharacterized protein</fullName>
    </submittedName>
</protein>
<dbReference type="RefSeq" id="WP_146593077.1">
    <property type="nucleotide sequence ID" value="NZ_SJPT01000001.1"/>
</dbReference>
<dbReference type="AlphaFoldDB" id="A0A5C6CP79"/>
<dbReference type="EMBL" id="SJPT01000001">
    <property type="protein sequence ID" value="TWU26793.1"/>
    <property type="molecule type" value="Genomic_DNA"/>
</dbReference>
<dbReference type="OrthoDB" id="269097at2"/>
<name>A0A5C6CP79_9BACT</name>
<reference evidence="1 2" key="1">
    <citation type="submission" date="2019-02" db="EMBL/GenBank/DDBJ databases">
        <title>Deep-cultivation of Planctomycetes and their phenomic and genomic characterization uncovers novel biology.</title>
        <authorList>
            <person name="Wiegand S."/>
            <person name="Jogler M."/>
            <person name="Boedeker C."/>
            <person name="Pinto D."/>
            <person name="Vollmers J."/>
            <person name="Rivas-Marin E."/>
            <person name="Kohn T."/>
            <person name="Peeters S.H."/>
            <person name="Heuer A."/>
            <person name="Rast P."/>
            <person name="Oberbeckmann S."/>
            <person name="Bunk B."/>
            <person name="Jeske O."/>
            <person name="Meyerdierks A."/>
            <person name="Storesund J.E."/>
            <person name="Kallscheuer N."/>
            <person name="Luecker S."/>
            <person name="Lage O.M."/>
            <person name="Pohl T."/>
            <person name="Merkel B.J."/>
            <person name="Hornburger P."/>
            <person name="Mueller R.-W."/>
            <person name="Bruemmer F."/>
            <person name="Labrenz M."/>
            <person name="Spormann A.M."/>
            <person name="Op Den Camp H."/>
            <person name="Overmann J."/>
            <person name="Amann R."/>
            <person name="Jetten M.S.M."/>
            <person name="Mascher T."/>
            <person name="Medema M.H."/>
            <person name="Devos D.P."/>
            <person name="Kaster A.-K."/>
            <person name="Ovreas L."/>
            <person name="Rohde M."/>
            <person name="Galperin M.Y."/>
            <person name="Jogler C."/>
        </authorList>
    </citation>
    <scope>NUCLEOTIDE SEQUENCE [LARGE SCALE GENOMIC DNA]</scope>
    <source>
        <strain evidence="1 2">Pla52o</strain>
    </source>
</reference>
<gene>
    <name evidence="1" type="ORF">Pla52o_06480</name>
</gene>
<accession>A0A5C6CP79</accession>
<sequence>MSSLTNGRRRLGLVLHPLATLCFAVAVVSSVGCSTFKLPGFNTTPVGGAYSTGELGGVDETMDMDVYQKVRQAQAENSIVLQVASDDDEPVRVLPLPPESSGRAVFVSDLLKQTGVMQKLGSVEATLYRSSPQVIGGVRMKVRMSEGRTVVLPESDYSLRPGDRLYVAKSTNTVMDTLLSAALGI</sequence>
<proteinExistence type="predicted"/>
<evidence type="ECO:0000313" key="2">
    <source>
        <dbReference type="Proteomes" id="UP000316304"/>
    </source>
</evidence>